<evidence type="ECO:0000313" key="11">
    <source>
        <dbReference type="EMBL" id="RWS13887.1"/>
    </source>
</evidence>
<keyword evidence="12" id="KW-1185">Reference proteome</keyword>
<feature type="domain" description="Transcription initiation factor TFIID subunit 2 Ig-like" evidence="9">
    <location>
        <begin position="509"/>
        <end position="628"/>
    </location>
</feature>
<comment type="similarity">
    <text evidence="2">Belongs to the TAF2 family.</text>
</comment>
<dbReference type="GO" id="GO:0003682">
    <property type="term" value="F:chromatin binding"/>
    <property type="evidence" value="ECO:0007669"/>
    <property type="project" value="TreeGrafter"/>
</dbReference>
<evidence type="ECO:0000256" key="1">
    <source>
        <dbReference type="ARBA" id="ARBA00004123"/>
    </source>
</evidence>
<evidence type="ECO:0000256" key="2">
    <source>
        <dbReference type="ARBA" id="ARBA00010937"/>
    </source>
</evidence>
<evidence type="ECO:0000256" key="4">
    <source>
        <dbReference type="ARBA" id="ARBA00023015"/>
    </source>
</evidence>
<dbReference type="Pfam" id="PF01433">
    <property type="entry name" value="Peptidase_M1"/>
    <property type="match status" value="1"/>
</dbReference>
<evidence type="ECO:0000256" key="7">
    <source>
        <dbReference type="ARBA" id="ARBA00033345"/>
    </source>
</evidence>
<dbReference type="SUPFAM" id="SSF48371">
    <property type="entry name" value="ARM repeat"/>
    <property type="match status" value="1"/>
</dbReference>
<dbReference type="SUPFAM" id="SSF63737">
    <property type="entry name" value="Leukotriene A4 hydrolase N-terminal domain"/>
    <property type="match status" value="1"/>
</dbReference>
<dbReference type="CDD" id="cd09839">
    <property type="entry name" value="M1_like_TAF2"/>
    <property type="match status" value="1"/>
</dbReference>
<dbReference type="GO" id="GO:0006367">
    <property type="term" value="P:transcription initiation at RNA polymerase II promoter"/>
    <property type="evidence" value="ECO:0007669"/>
    <property type="project" value="TreeGrafter"/>
</dbReference>
<reference evidence="11 12" key="1">
    <citation type="journal article" date="2018" name="Gigascience">
        <title>Genomes of trombidid mites reveal novel predicted allergens and laterally-transferred genes associated with secondary metabolism.</title>
        <authorList>
            <person name="Dong X."/>
            <person name="Chaisiri K."/>
            <person name="Xia D."/>
            <person name="Armstrong S.D."/>
            <person name="Fang Y."/>
            <person name="Donnelly M.J."/>
            <person name="Kadowaki T."/>
            <person name="McGarry J.W."/>
            <person name="Darby A.C."/>
            <person name="Makepeace B.L."/>
        </authorList>
    </citation>
    <scope>NUCLEOTIDE SEQUENCE [LARGE SCALE GENOMIC DNA]</scope>
    <source>
        <strain evidence="11">UoL-WK</strain>
    </source>
</reference>
<evidence type="ECO:0000259" key="8">
    <source>
        <dbReference type="Pfam" id="PF01433"/>
    </source>
</evidence>
<evidence type="ECO:0000256" key="3">
    <source>
        <dbReference type="ARBA" id="ARBA00017363"/>
    </source>
</evidence>
<dbReference type="GO" id="GO:0000976">
    <property type="term" value="F:transcription cis-regulatory region binding"/>
    <property type="evidence" value="ECO:0007669"/>
    <property type="project" value="TreeGrafter"/>
</dbReference>
<dbReference type="OrthoDB" id="308861at2759"/>
<dbReference type="InterPro" id="IPR057991">
    <property type="entry name" value="TPR_TAF2_C"/>
</dbReference>
<evidence type="ECO:0000259" key="9">
    <source>
        <dbReference type="Pfam" id="PF25316"/>
    </source>
</evidence>
<dbReference type="GO" id="GO:0008270">
    <property type="term" value="F:zinc ion binding"/>
    <property type="evidence" value="ECO:0007669"/>
    <property type="project" value="InterPro"/>
</dbReference>
<dbReference type="STRING" id="1965070.A0A443RF71"/>
<comment type="caution">
    <text evidence="11">The sequence shown here is derived from an EMBL/GenBank/DDBJ whole genome shotgun (WGS) entry which is preliminary data.</text>
</comment>
<evidence type="ECO:0000256" key="6">
    <source>
        <dbReference type="ARBA" id="ARBA00023242"/>
    </source>
</evidence>
<dbReference type="InterPro" id="IPR016024">
    <property type="entry name" value="ARM-type_fold"/>
</dbReference>
<dbReference type="InterPro" id="IPR042097">
    <property type="entry name" value="Aminopeptidase_N-like_N_sf"/>
</dbReference>
<dbReference type="EMBL" id="NCKU01000855">
    <property type="protein sequence ID" value="RWS13887.1"/>
    <property type="molecule type" value="Genomic_DNA"/>
</dbReference>
<keyword evidence="11" id="KW-0396">Initiation factor</keyword>
<evidence type="ECO:0000313" key="12">
    <source>
        <dbReference type="Proteomes" id="UP000285301"/>
    </source>
</evidence>
<protein>
    <recommendedName>
        <fullName evidence="3">Transcription initiation factor TFIID subunit 2</fullName>
    </recommendedName>
    <alternativeName>
        <fullName evidence="7">Transcription initiation factor TFIID 150 kDa subunit</fullName>
    </alternativeName>
</protein>
<keyword evidence="11" id="KW-0648">Protein biosynthesis</keyword>
<dbReference type="InterPro" id="IPR057345">
    <property type="entry name" value="Ig-like_TAF2"/>
</dbReference>
<accession>A0A443RF71</accession>
<organism evidence="11 12">
    <name type="scientific">Dinothrombium tinctorium</name>
    <dbReference type="NCBI Taxonomy" id="1965070"/>
    <lineage>
        <taxon>Eukaryota</taxon>
        <taxon>Metazoa</taxon>
        <taxon>Ecdysozoa</taxon>
        <taxon>Arthropoda</taxon>
        <taxon>Chelicerata</taxon>
        <taxon>Arachnida</taxon>
        <taxon>Acari</taxon>
        <taxon>Acariformes</taxon>
        <taxon>Trombidiformes</taxon>
        <taxon>Prostigmata</taxon>
        <taxon>Anystina</taxon>
        <taxon>Parasitengona</taxon>
        <taxon>Trombidioidea</taxon>
        <taxon>Trombidiidae</taxon>
        <taxon>Dinothrombium</taxon>
    </lineage>
</organism>
<keyword evidence="5" id="KW-0804">Transcription</keyword>
<comment type="subcellular location">
    <subcellularLocation>
        <location evidence="1">Nucleus</location>
    </subcellularLocation>
</comment>
<name>A0A443RF71_9ACAR</name>
<proteinExistence type="inferred from homology"/>
<keyword evidence="6" id="KW-0539">Nucleus</keyword>
<dbReference type="SUPFAM" id="SSF55486">
    <property type="entry name" value="Metalloproteases ('zincins'), catalytic domain"/>
    <property type="match status" value="1"/>
</dbReference>
<evidence type="ECO:0000256" key="5">
    <source>
        <dbReference type="ARBA" id="ARBA00023163"/>
    </source>
</evidence>
<sequence length="1023" mass="117187">MSTVLLNSLTSQSSHISLSYIRSLYLQLICFSPQGLVELHVIPQKEDLKTIKVNCKQCQLFKITINDCECSFTYNDPNLDICQGETKQRNLDHFSSSHYSSVCATDPDKNAGEIIIQIPSNLAHYVAEAKTLKITIEFGVEKPLGGVHFVVPENDAFAHMFTYAHENSARLWFPSIDSFSEPCTWKMEFTVDASMIAVATGDLIETVFNNDTSKKTFHYQILIPTVAPAIGLAVGPFEIMVDPFMHEVTHFCLPHLLPLLKETCAFLHEAFEFYEELLSTRYPYPCYKQVFVDEAYCEAQSYATLAILDTNLLHSKHIIDQTYITRKILSQAIAQQFFGCFITMQSWSDAWLTRGISAFLASQYYKKSFGNNEYRYFVHKELNEVLEYEEKQGGIVLDPSSVNDSLLNNFYFSFRHCHTISPIFDEAHRKKSHLVIRMLEDRIGSELIIQVFNKLLSLAVTASQHRITANTSNGWNNMLLSTSSFTKAIFTVTGKDITTFLSQWVHQGGHPKFHGSFIFNRKRNTVELEIKQLETTSLGIRRYMGPLSVWVQELDGTFKQSLQIEETATKHDITCHSKSRRNKKKKIPLCTGEEVDMDLSNMDADSPVLWIRVDPNMQLLRRVVFEQPDYQWQYQLRYERDITAQIEAIQQLKKYPTPCTRKALTDTIENEQCFYRVRCAATECLKDVANQMAATWSGPPAMMTIFKKLFGSYSCPHIIKLNNFQNFQLYFLQKAMPVAMAGLRTAHGICPQEVLRFLLDLFKYNDNSKNKFSDNYYRAALIDALAETVTPIVAAVFSRSGLQQVTSEVLPPETKLILEEITRYLNLDKLLPCYRFVVTVSCLKAIRHMQKMGHLPSNPSFFREYAQYGVFIDVRIAAIEALVDITKAEQRREDFEFLLDLIETDPVSRVRYATLRFLVENPPFTKANTQSPLNTEDIVERIWRFMNNCLSHDSKLRCGVVDLYYTLFGRGRPNCLPKPELSVVVNLKEKKAHVNTPLETSVSIITILVIEVLSQKFTALSES</sequence>
<dbReference type="Proteomes" id="UP000285301">
    <property type="component" value="Unassembled WGS sequence"/>
</dbReference>
<dbReference type="InterPro" id="IPR027268">
    <property type="entry name" value="Peptidase_M4/M1_CTD_sf"/>
</dbReference>
<dbReference type="AlphaFoldDB" id="A0A443RF71"/>
<gene>
    <name evidence="11" type="ORF">B4U79_01474</name>
</gene>
<dbReference type="InterPro" id="IPR014782">
    <property type="entry name" value="Peptidase_M1_dom"/>
</dbReference>
<dbReference type="GO" id="GO:0008237">
    <property type="term" value="F:metallopeptidase activity"/>
    <property type="evidence" value="ECO:0007669"/>
    <property type="project" value="InterPro"/>
</dbReference>
<feature type="domain" description="Transcription initiation factor TFIID subunit 2 TPR repeats" evidence="10">
    <location>
        <begin position="629"/>
        <end position="994"/>
    </location>
</feature>
<dbReference type="PANTHER" id="PTHR15137:SF9">
    <property type="entry name" value="TRANSCRIPTION INITIATION FACTOR TFIID SUBUNIT 2"/>
    <property type="match status" value="1"/>
</dbReference>
<dbReference type="Gene3D" id="1.10.390.10">
    <property type="entry name" value="Neutral Protease Domain 2"/>
    <property type="match status" value="1"/>
</dbReference>
<evidence type="ECO:0000259" key="10">
    <source>
        <dbReference type="Pfam" id="PF25577"/>
    </source>
</evidence>
<dbReference type="Pfam" id="PF25316">
    <property type="entry name" value="TAF2_3rd"/>
    <property type="match status" value="1"/>
</dbReference>
<dbReference type="Pfam" id="PF25577">
    <property type="entry name" value="TPR_TAF2_C"/>
    <property type="match status" value="1"/>
</dbReference>
<dbReference type="GO" id="GO:0005669">
    <property type="term" value="C:transcription factor TFIID complex"/>
    <property type="evidence" value="ECO:0007669"/>
    <property type="project" value="InterPro"/>
</dbReference>
<keyword evidence="4" id="KW-0805">Transcription regulation</keyword>
<dbReference type="InterPro" id="IPR037813">
    <property type="entry name" value="TAF2"/>
</dbReference>
<dbReference type="Gene3D" id="2.60.40.1730">
    <property type="entry name" value="tricorn interacting facor f3 domain"/>
    <property type="match status" value="1"/>
</dbReference>
<dbReference type="PANTHER" id="PTHR15137">
    <property type="entry name" value="TRANSCRIPTION INITIATION FACTOR TFIID"/>
    <property type="match status" value="1"/>
</dbReference>
<dbReference type="GO" id="GO:0003743">
    <property type="term" value="F:translation initiation factor activity"/>
    <property type="evidence" value="ECO:0007669"/>
    <property type="project" value="UniProtKB-KW"/>
</dbReference>
<feature type="domain" description="Peptidase M1 membrane alanine aminopeptidase" evidence="8">
    <location>
        <begin position="268"/>
        <end position="504"/>
    </location>
</feature>
<dbReference type="GO" id="GO:0016251">
    <property type="term" value="F:RNA polymerase II general transcription initiation factor activity"/>
    <property type="evidence" value="ECO:0007669"/>
    <property type="project" value="TreeGrafter"/>
</dbReference>